<reference evidence="1" key="1">
    <citation type="submission" date="2022-03" db="EMBL/GenBank/DDBJ databases">
        <authorList>
            <person name="Lindestad O."/>
        </authorList>
    </citation>
    <scope>NUCLEOTIDE SEQUENCE</scope>
</reference>
<keyword evidence="2" id="KW-1185">Reference proteome</keyword>
<accession>A0A8S4SGL4</accession>
<organism evidence="1 2">
    <name type="scientific">Pararge aegeria aegeria</name>
    <dbReference type="NCBI Taxonomy" id="348720"/>
    <lineage>
        <taxon>Eukaryota</taxon>
        <taxon>Metazoa</taxon>
        <taxon>Ecdysozoa</taxon>
        <taxon>Arthropoda</taxon>
        <taxon>Hexapoda</taxon>
        <taxon>Insecta</taxon>
        <taxon>Pterygota</taxon>
        <taxon>Neoptera</taxon>
        <taxon>Endopterygota</taxon>
        <taxon>Lepidoptera</taxon>
        <taxon>Glossata</taxon>
        <taxon>Ditrysia</taxon>
        <taxon>Papilionoidea</taxon>
        <taxon>Nymphalidae</taxon>
        <taxon>Satyrinae</taxon>
        <taxon>Satyrini</taxon>
        <taxon>Parargina</taxon>
        <taxon>Pararge</taxon>
    </lineage>
</organism>
<dbReference type="AlphaFoldDB" id="A0A8S4SGL4"/>
<dbReference type="OrthoDB" id="116216at2759"/>
<name>A0A8S4SGL4_9NEOP</name>
<evidence type="ECO:0000313" key="1">
    <source>
        <dbReference type="EMBL" id="CAH2265780.1"/>
    </source>
</evidence>
<sequence length="117" mass="13557">MRKVVLGRMAEQAEKDKIRYDSGKAKVKRFSKGEYVLLQEPPRLGTKLSPKFDGPYEVKKVLPHDRYEIRRSNQRGRSRKVCHEHLRSAPKFGVHSNVAVSAMNKNNEPEFVNEHNV</sequence>
<comment type="caution">
    <text evidence="1">The sequence shown here is derived from an EMBL/GenBank/DDBJ whole genome shotgun (WGS) entry which is preliminary data.</text>
</comment>
<dbReference type="EMBL" id="CAKXAJ010026292">
    <property type="protein sequence ID" value="CAH2265780.1"/>
    <property type="molecule type" value="Genomic_DNA"/>
</dbReference>
<evidence type="ECO:0000313" key="2">
    <source>
        <dbReference type="Proteomes" id="UP000838756"/>
    </source>
</evidence>
<dbReference type="Proteomes" id="UP000838756">
    <property type="component" value="Unassembled WGS sequence"/>
</dbReference>
<protein>
    <submittedName>
        <fullName evidence="1">Jg7963 protein</fullName>
    </submittedName>
</protein>
<gene>
    <name evidence="1" type="primary">jg7963</name>
    <name evidence="1" type="ORF">PAEG_LOCUS25101</name>
</gene>
<proteinExistence type="predicted"/>